<keyword evidence="7 10" id="KW-0472">Membrane</keyword>
<keyword evidence="4 10" id="KW-0812">Transmembrane</keyword>
<evidence type="ECO:0000256" key="10">
    <source>
        <dbReference type="PROSITE-ProRule" id="PRU01360"/>
    </source>
</evidence>
<dbReference type="GO" id="GO:0009279">
    <property type="term" value="C:cell outer membrane"/>
    <property type="evidence" value="ECO:0007669"/>
    <property type="project" value="UniProtKB-SubCell"/>
</dbReference>
<dbReference type="Proteomes" id="UP000265926">
    <property type="component" value="Unassembled WGS sequence"/>
</dbReference>
<evidence type="ECO:0000256" key="2">
    <source>
        <dbReference type="ARBA" id="ARBA00022448"/>
    </source>
</evidence>
<dbReference type="Pfam" id="PF07715">
    <property type="entry name" value="Plug"/>
    <property type="match status" value="1"/>
</dbReference>
<keyword evidence="5" id="KW-0732">Signal</keyword>
<dbReference type="InterPro" id="IPR036942">
    <property type="entry name" value="Beta-barrel_TonB_sf"/>
</dbReference>
<evidence type="ECO:0000256" key="5">
    <source>
        <dbReference type="ARBA" id="ARBA00022729"/>
    </source>
</evidence>
<evidence type="ECO:0000256" key="3">
    <source>
        <dbReference type="ARBA" id="ARBA00022452"/>
    </source>
</evidence>
<dbReference type="InterPro" id="IPR037066">
    <property type="entry name" value="Plug_dom_sf"/>
</dbReference>
<dbReference type="PROSITE" id="PS52016">
    <property type="entry name" value="TONB_DEPENDENT_REC_3"/>
    <property type="match status" value="1"/>
</dbReference>
<feature type="domain" description="TonB-dependent receptor plug" evidence="14">
    <location>
        <begin position="143"/>
        <end position="247"/>
    </location>
</feature>
<keyword evidence="8 15" id="KW-0675">Receptor</keyword>
<dbReference type="OrthoDB" id="9758472at2"/>
<evidence type="ECO:0000256" key="4">
    <source>
        <dbReference type="ARBA" id="ARBA00022692"/>
    </source>
</evidence>
<dbReference type="PANTHER" id="PTHR30069:SF29">
    <property type="entry name" value="HEMOGLOBIN AND HEMOGLOBIN-HAPTOGLOBIN-BINDING PROTEIN 1-RELATED"/>
    <property type="match status" value="1"/>
</dbReference>
<evidence type="ECO:0000256" key="9">
    <source>
        <dbReference type="ARBA" id="ARBA00023237"/>
    </source>
</evidence>
<dbReference type="InterPro" id="IPR039426">
    <property type="entry name" value="TonB-dep_rcpt-like"/>
</dbReference>
<feature type="transmembrane region" description="Helical" evidence="12">
    <location>
        <begin position="37"/>
        <end position="54"/>
    </location>
</feature>
<keyword evidence="16" id="KW-1185">Reference proteome</keyword>
<keyword evidence="6 11" id="KW-0798">TonB box</keyword>
<dbReference type="PANTHER" id="PTHR30069">
    <property type="entry name" value="TONB-DEPENDENT OUTER MEMBRANE RECEPTOR"/>
    <property type="match status" value="1"/>
</dbReference>
<feature type="transmembrane region" description="Helical" evidence="12">
    <location>
        <begin position="12"/>
        <end position="31"/>
    </location>
</feature>
<dbReference type="InterPro" id="IPR012910">
    <property type="entry name" value="Plug_dom"/>
</dbReference>
<evidence type="ECO:0000256" key="11">
    <source>
        <dbReference type="RuleBase" id="RU003357"/>
    </source>
</evidence>
<dbReference type="EMBL" id="QWGR01000001">
    <property type="protein sequence ID" value="RIJ50560.1"/>
    <property type="molecule type" value="Genomic_DNA"/>
</dbReference>
<evidence type="ECO:0000259" key="14">
    <source>
        <dbReference type="Pfam" id="PF07715"/>
    </source>
</evidence>
<keyword evidence="3 10" id="KW-1134">Transmembrane beta strand</keyword>
<organism evidence="15 16">
    <name type="scientific">Maribellus luteus</name>
    <dbReference type="NCBI Taxonomy" id="2305463"/>
    <lineage>
        <taxon>Bacteria</taxon>
        <taxon>Pseudomonadati</taxon>
        <taxon>Bacteroidota</taxon>
        <taxon>Bacteroidia</taxon>
        <taxon>Marinilabiliales</taxon>
        <taxon>Prolixibacteraceae</taxon>
        <taxon>Maribellus</taxon>
    </lineage>
</organism>
<evidence type="ECO:0000313" key="15">
    <source>
        <dbReference type="EMBL" id="RIJ50560.1"/>
    </source>
</evidence>
<dbReference type="SUPFAM" id="SSF56935">
    <property type="entry name" value="Porins"/>
    <property type="match status" value="1"/>
</dbReference>
<comment type="caution">
    <text evidence="15">The sequence shown here is derived from an EMBL/GenBank/DDBJ whole genome shotgun (WGS) entry which is preliminary data.</text>
</comment>
<sequence length="742" mass="83390">MTKISRLNLSHIKIFYLLIVLIFTYVRNAVLYASNRVLAVSVRLFQSQFISLLLHRFCMMRTSKFNHDAQSVLFFRRWGRKSYSLFLALKKVVAISVLAVVYFLSTPVITLATTQDTSEVKMEYDLDEIEVSAQRTPALYSQVARIVSVIERKEIEAVPAQSVQDLLEYIAGVDVRQRGTEGVQADVSIRGGTFDQILILLNGINITDPQTGHHNLNLPVSLAQIERIEVLEGPAARVYGPNAFSGAINIITRKGGGNSGTVNVSGGSFGYFDGNVSAGVKTGRLNHMLAVGKKRSDGYTNNTDFDELNGFYSASLNTQDGDLNVQVGISEKGFGANSFYTPKYPNQYEATKTLFTSAKWTSSGPLHLSPVVYFRRHQDRFELFRDNPASWYSGHNHHLTHTYGGNLNSWFAWGAGKTALGIEYRSEHILSNVLGKEMDQPKDVPGEDAQFTKSDSRNTLSGFLEHSLYINKWAFTAGIMGNYISGSDLGINFFPGVDVSYDVSEGVKLYSSFNTSLRMPTFTDLYYQGPTNVGNPDLKPEKSAAIEGGIKFSKPVVKGHVVVFYRKGKNIIDWVKATEEETWTTQNLTRLTSLGAEAQVQLILRNRFGEFVPNIDVSYLFNNVDKQEDDFISRYVLDNLKHKLVCSFNQKLVKNLSIDLKLVCQDREGSYTKFEEMAPVGEVNYEPFWLVDGKLSYQLRNVRLYTSVNNLFNTTYNDIENVVQPGRWFKAGLVYELQFSKK</sequence>
<feature type="transmembrane region" description="Helical" evidence="12">
    <location>
        <begin position="83"/>
        <end position="104"/>
    </location>
</feature>
<name>A0A399T2D6_9BACT</name>
<accession>A0A399T2D6</accession>
<keyword evidence="12" id="KW-1133">Transmembrane helix</keyword>
<comment type="subcellular location">
    <subcellularLocation>
        <location evidence="1 10">Cell outer membrane</location>
        <topology evidence="1 10">Multi-pass membrane protein</topology>
    </subcellularLocation>
</comment>
<comment type="similarity">
    <text evidence="10 11">Belongs to the TonB-dependent receptor family.</text>
</comment>
<keyword evidence="9 10" id="KW-0998">Cell outer membrane</keyword>
<dbReference type="InterPro" id="IPR000531">
    <property type="entry name" value="Beta-barrel_TonB"/>
</dbReference>
<dbReference type="Gene3D" id="2.170.130.10">
    <property type="entry name" value="TonB-dependent receptor, plug domain"/>
    <property type="match status" value="1"/>
</dbReference>
<evidence type="ECO:0000256" key="8">
    <source>
        <dbReference type="ARBA" id="ARBA00023170"/>
    </source>
</evidence>
<gene>
    <name evidence="15" type="ORF">D1614_01080</name>
</gene>
<evidence type="ECO:0000313" key="16">
    <source>
        <dbReference type="Proteomes" id="UP000265926"/>
    </source>
</evidence>
<evidence type="ECO:0000259" key="13">
    <source>
        <dbReference type="Pfam" id="PF00593"/>
    </source>
</evidence>
<dbReference type="Pfam" id="PF00593">
    <property type="entry name" value="TonB_dep_Rec_b-barrel"/>
    <property type="match status" value="1"/>
</dbReference>
<dbReference type="AlphaFoldDB" id="A0A399T2D6"/>
<dbReference type="Gene3D" id="2.40.170.20">
    <property type="entry name" value="TonB-dependent receptor, beta-barrel domain"/>
    <property type="match status" value="1"/>
</dbReference>
<feature type="domain" description="TonB-dependent receptor-like beta-barrel" evidence="13">
    <location>
        <begin position="258"/>
        <end position="711"/>
    </location>
</feature>
<dbReference type="GO" id="GO:0015344">
    <property type="term" value="F:siderophore uptake transmembrane transporter activity"/>
    <property type="evidence" value="ECO:0007669"/>
    <property type="project" value="TreeGrafter"/>
</dbReference>
<reference evidence="15 16" key="1">
    <citation type="submission" date="2018-08" db="EMBL/GenBank/DDBJ databases">
        <title>Pallidiluteibacterium maritimus gen. nov., sp. nov., isolated from coastal sediment.</title>
        <authorList>
            <person name="Zhou L.Y."/>
        </authorList>
    </citation>
    <scope>NUCLEOTIDE SEQUENCE [LARGE SCALE GENOMIC DNA]</scope>
    <source>
        <strain evidence="15 16">XSD2</strain>
    </source>
</reference>
<evidence type="ECO:0000256" key="12">
    <source>
        <dbReference type="SAM" id="Phobius"/>
    </source>
</evidence>
<keyword evidence="2 10" id="KW-0813">Transport</keyword>
<protein>
    <submittedName>
        <fullName evidence="15">TonB-dependent receptor</fullName>
    </submittedName>
</protein>
<evidence type="ECO:0000256" key="1">
    <source>
        <dbReference type="ARBA" id="ARBA00004571"/>
    </source>
</evidence>
<dbReference type="GO" id="GO:0044718">
    <property type="term" value="P:siderophore transmembrane transport"/>
    <property type="evidence" value="ECO:0007669"/>
    <property type="project" value="TreeGrafter"/>
</dbReference>
<evidence type="ECO:0000256" key="7">
    <source>
        <dbReference type="ARBA" id="ARBA00023136"/>
    </source>
</evidence>
<evidence type="ECO:0000256" key="6">
    <source>
        <dbReference type="ARBA" id="ARBA00023077"/>
    </source>
</evidence>
<proteinExistence type="inferred from homology"/>